<reference evidence="2 3" key="1">
    <citation type="submission" date="2020-10" db="EMBL/GenBank/DDBJ databases">
        <title>Bacillus sp. HD4P25, an endophyte from a halophyte.</title>
        <authorList>
            <person name="Sun J.-Q."/>
        </authorList>
    </citation>
    <scope>NUCLEOTIDE SEQUENCE [LARGE SCALE GENOMIC DNA]</scope>
    <source>
        <strain evidence="2 3">YIM 93174</strain>
    </source>
</reference>
<feature type="transmembrane region" description="Helical" evidence="1">
    <location>
        <begin position="134"/>
        <end position="157"/>
    </location>
</feature>
<accession>A0ABR9QKU6</accession>
<gene>
    <name evidence="2" type="ORF">IMZ08_13715</name>
</gene>
<dbReference type="InterPro" id="IPR004761">
    <property type="entry name" value="Spore_GerAB"/>
</dbReference>
<feature type="transmembrane region" description="Helical" evidence="1">
    <location>
        <begin position="304"/>
        <end position="320"/>
    </location>
</feature>
<feature type="transmembrane region" description="Helical" evidence="1">
    <location>
        <begin position="76"/>
        <end position="97"/>
    </location>
</feature>
<keyword evidence="1" id="KW-1133">Transmembrane helix</keyword>
<keyword evidence="1" id="KW-0812">Transmembrane</keyword>
<feature type="transmembrane region" description="Helical" evidence="1">
    <location>
        <begin position="177"/>
        <end position="199"/>
    </location>
</feature>
<name>A0ABR9QKU6_9BACI</name>
<feature type="transmembrane region" description="Helical" evidence="1">
    <location>
        <begin position="335"/>
        <end position="355"/>
    </location>
</feature>
<feature type="transmembrane region" description="Helical" evidence="1">
    <location>
        <begin position="109"/>
        <end position="127"/>
    </location>
</feature>
<evidence type="ECO:0000313" key="2">
    <source>
        <dbReference type="EMBL" id="MBE4909120.1"/>
    </source>
</evidence>
<comment type="caution">
    <text evidence="2">The sequence shown here is derived from an EMBL/GenBank/DDBJ whole genome shotgun (WGS) entry which is preliminary data.</text>
</comment>
<feature type="transmembrane region" description="Helical" evidence="1">
    <location>
        <begin position="263"/>
        <end position="283"/>
    </location>
</feature>
<dbReference type="Proteomes" id="UP001516662">
    <property type="component" value="Unassembled WGS sequence"/>
</dbReference>
<organism evidence="2 3">
    <name type="scientific">Litchfieldia luteola</name>
    <dbReference type="NCBI Taxonomy" id="682179"/>
    <lineage>
        <taxon>Bacteria</taxon>
        <taxon>Bacillati</taxon>
        <taxon>Bacillota</taxon>
        <taxon>Bacilli</taxon>
        <taxon>Bacillales</taxon>
        <taxon>Bacillaceae</taxon>
        <taxon>Litchfieldia</taxon>
    </lineage>
</organism>
<dbReference type="Pfam" id="PF03845">
    <property type="entry name" value="Spore_permease"/>
    <property type="match status" value="1"/>
</dbReference>
<evidence type="ECO:0000256" key="1">
    <source>
        <dbReference type="SAM" id="Phobius"/>
    </source>
</evidence>
<feature type="transmembrane region" description="Helical" evidence="1">
    <location>
        <begin position="211"/>
        <end position="236"/>
    </location>
</feature>
<sequence>MNRYFYYLIILNMLVNVFLYVPNILIQERFEGSVMGIILGFFIGCTLLFIFTASINKFEDRGIPEILEVVPKWFRVFFLLFFSVMWFGAGAISLLAFNNVTIRFVNPDISGVNMVSVFAIFIILLLVRLKSDSLLYTMEIVFITNIPLIAIILFQAYTNNYISWDSVKEVGTHFWEVPSLNVLAASTFVFSGYTNLIIFKRVIKEKIIMKRLWFVPILGSINLFTTFFIPIGIWGADGVGDLTFPWVTTADTLSIEFGPIERVLTLFIFLYVGISMISVAIHWHVAYEIIKSMFKLDNERFNQIFHWIVLGLFLCAVLLLEQNLREKEIFTFGQLWLNVRLPGEVFLVIFMFFLARRKKI</sequence>
<keyword evidence="1" id="KW-0472">Membrane</keyword>
<proteinExistence type="predicted"/>
<feature type="transmembrane region" description="Helical" evidence="1">
    <location>
        <begin position="5"/>
        <end position="26"/>
    </location>
</feature>
<dbReference type="RefSeq" id="WP_193537441.1">
    <property type="nucleotide sequence ID" value="NZ_JADCLJ010000021.1"/>
</dbReference>
<evidence type="ECO:0000313" key="3">
    <source>
        <dbReference type="Proteomes" id="UP001516662"/>
    </source>
</evidence>
<protein>
    <submittedName>
        <fullName evidence="2">GerAB/ArcD/ProY family transporter</fullName>
    </submittedName>
</protein>
<keyword evidence="3" id="KW-1185">Reference proteome</keyword>
<feature type="transmembrane region" description="Helical" evidence="1">
    <location>
        <begin position="32"/>
        <end position="55"/>
    </location>
</feature>
<dbReference type="EMBL" id="JADCLJ010000021">
    <property type="protein sequence ID" value="MBE4909120.1"/>
    <property type="molecule type" value="Genomic_DNA"/>
</dbReference>